<dbReference type="SUPFAM" id="SSF53300">
    <property type="entry name" value="vWA-like"/>
    <property type="match status" value="1"/>
</dbReference>
<evidence type="ECO:0000313" key="4">
    <source>
        <dbReference type="EMBL" id="MBB4755019.1"/>
    </source>
</evidence>
<dbReference type="EMBL" id="JACHNC010000001">
    <property type="protein sequence ID" value="MBB4755019.1"/>
    <property type="molecule type" value="Genomic_DNA"/>
</dbReference>
<reference evidence="3 6" key="2">
    <citation type="submission" date="2021-01" db="EMBL/GenBank/DDBJ databases">
        <title>Whole genome shotgun sequence of Actinoplanes lobatus NBRC 12513.</title>
        <authorList>
            <person name="Komaki H."/>
            <person name="Tamura T."/>
        </authorList>
    </citation>
    <scope>NUCLEOTIDE SEQUENCE [LARGE SCALE GENOMIC DNA]</scope>
    <source>
        <strain evidence="3 6">NBRC 12513</strain>
    </source>
</reference>
<gene>
    <name evidence="3" type="ORF">Alo02nite_35600</name>
    <name evidence="4" type="ORF">BJ964_009180</name>
</gene>
<evidence type="ECO:0000313" key="5">
    <source>
        <dbReference type="Proteomes" id="UP000590511"/>
    </source>
</evidence>
<dbReference type="AlphaFoldDB" id="A0A7W7HQX9"/>
<evidence type="ECO:0000259" key="2">
    <source>
        <dbReference type="PROSITE" id="PS50234"/>
    </source>
</evidence>
<dbReference type="RefSeq" id="WP_188126495.1">
    <property type="nucleotide sequence ID" value="NZ_BOMP01000051.1"/>
</dbReference>
<feature type="region of interest" description="Disordered" evidence="1">
    <location>
        <begin position="222"/>
        <end position="245"/>
    </location>
</feature>
<name>A0A7W7HQX9_9ACTN</name>
<feature type="compositionally biased region" description="Acidic residues" evidence="1">
    <location>
        <begin position="235"/>
        <end position="245"/>
    </location>
</feature>
<proteinExistence type="predicted"/>
<protein>
    <submittedName>
        <fullName evidence="4">Uncharacterized protein YegL</fullName>
    </submittedName>
</protein>
<dbReference type="SMART" id="SM00327">
    <property type="entry name" value="VWA"/>
    <property type="match status" value="1"/>
</dbReference>
<feature type="domain" description="VWFA" evidence="2">
    <location>
        <begin position="18"/>
        <end position="217"/>
    </location>
</feature>
<sequence>MTTSATDTHGDDRLLVLPFYIVVDVSLSMSVPQGGDKSAIQAANEILPTVIDGIEASPTLGDVVRLGAVDFSDDARVVLRLDDVRNVNPIPQFTVRGATSYAAAFRLLRQEIEKDYAQLRGDNYKAYRPAVFFITDGEPTDDQSDIVAAYNELTDPSFKLRPNLIPFGVGTATKDQLDQWVYPKEGSKKPMRSYVMRDGADPAKAITKVAEILLSSVIASAQSVSEQGSGGGFVLDDEDLDSDWN</sequence>
<accession>A0A7W7HQX9</accession>
<dbReference type="PROSITE" id="PS50234">
    <property type="entry name" value="VWFA"/>
    <property type="match status" value="1"/>
</dbReference>
<evidence type="ECO:0000313" key="6">
    <source>
        <dbReference type="Proteomes" id="UP000631312"/>
    </source>
</evidence>
<dbReference type="EMBL" id="BOMP01000051">
    <property type="protein sequence ID" value="GIE40662.1"/>
    <property type="molecule type" value="Genomic_DNA"/>
</dbReference>
<dbReference type="Proteomes" id="UP000590511">
    <property type="component" value="Unassembled WGS sequence"/>
</dbReference>
<dbReference type="Gene3D" id="3.40.50.410">
    <property type="entry name" value="von Willebrand factor, type A domain"/>
    <property type="match status" value="1"/>
</dbReference>
<dbReference type="InterPro" id="IPR036465">
    <property type="entry name" value="vWFA_dom_sf"/>
</dbReference>
<reference evidence="4 5" key="1">
    <citation type="submission" date="2020-08" db="EMBL/GenBank/DDBJ databases">
        <title>Sequencing the genomes of 1000 actinobacteria strains.</title>
        <authorList>
            <person name="Klenk H.-P."/>
        </authorList>
    </citation>
    <scope>NUCLEOTIDE SEQUENCE [LARGE SCALE GENOMIC DNA]</scope>
    <source>
        <strain evidence="4 5">DSM 43150</strain>
    </source>
</reference>
<dbReference type="InterPro" id="IPR002035">
    <property type="entry name" value="VWF_A"/>
</dbReference>
<keyword evidence="6" id="KW-1185">Reference proteome</keyword>
<comment type="caution">
    <text evidence="4">The sequence shown here is derived from an EMBL/GenBank/DDBJ whole genome shotgun (WGS) entry which is preliminary data.</text>
</comment>
<evidence type="ECO:0000313" key="3">
    <source>
        <dbReference type="EMBL" id="GIE40662.1"/>
    </source>
</evidence>
<dbReference type="Proteomes" id="UP000631312">
    <property type="component" value="Unassembled WGS sequence"/>
</dbReference>
<organism evidence="4 5">
    <name type="scientific">Actinoplanes lobatus</name>
    <dbReference type="NCBI Taxonomy" id="113568"/>
    <lineage>
        <taxon>Bacteria</taxon>
        <taxon>Bacillati</taxon>
        <taxon>Actinomycetota</taxon>
        <taxon>Actinomycetes</taxon>
        <taxon>Micromonosporales</taxon>
        <taxon>Micromonosporaceae</taxon>
        <taxon>Actinoplanes</taxon>
    </lineage>
</organism>
<evidence type="ECO:0000256" key="1">
    <source>
        <dbReference type="SAM" id="MobiDB-lite"/>
    </source>
</evidence>
<dbReference type="Pfam" id="PF13519">
    <property type="entry name" value="VWA_2"/>
    <property type="match status" value="1"/>
</dbReference>